<evidence type="ECO:0000256" key="10">
    <source>
        <dbReference type="SAM" id="SignalP"/>
    </source>
</evidence>
<keyword evidence="7 9" id="KW-0472">Membrane</keyword>
<keyword evidence="5" id="KW-0677">Repeat</keyword>
<proteinExistence type="predicted"/>
<comment type="subcellular location">
    <subcellularLocation>
        <location evidence="1">Membrane</location>
        <topology evidence="1">Single-pass membrane protein</topology>
    </subcellularLocation>
</comment>
<comment type="caution">
    <text evidence="11">The sequence shown here is derived from an EMBL/GenBank/DDBJ whole genome shotgun (WGS) entry which is preliminary data.</text>
</comment>
<feature type="transmembrane region" description="Helical" evidence="9">
    <location>
        <begin position="435"/>
        <end position="458"/>
    </location>
</feature>
<evidence type="ECO:0000256" key="7">
    <source>
        <dbReference type="ARBA" id="ARBA00023136"/>
    </source>
</evidence>
<dbReference type="Proteomes" id="UP001151529">
    <property type="component" value="Chromosome 3"/>
</dbReference>
<reference evidence="11" key="1">
    <citation type="submission" date="2022-11" db="EMBL/GenBank/DDBJ databases">
        <authorList>
            <person name="Hyden B.L."/>
            <person name="Feng K."/>
            <person name="Yates T."/>
            <person name="Jawdy S."/>
            <person name="Smart L.B."/>
            <person name="Muchero W."/>
        </authorList>
    </citation>
    <scope>NUCLEOTIDE SEQUENCE</scope>
    <source>
        <tissue evidence="11">Shoot tip</tissue>
    </source>
</reference>
<keyword evidence="4 10" id="KW-0732">Signal</keyword>
<dbReference type="InterPro" id="IPR032675">
    <property type="entry name" value="LRR_dom_sf"/>
</dbReference>
<dbReference type="InterPro" id="IPR001611">
    <property type="entry name" value="Leu-rich_rpt"/>
</dbReference>
<evidence type="ECO:0000256" key="3">
    <source>
        <dbReference type="ARBA" id="ARBA00022692"/>
    </source>
</evidence>
<protein>
    <submittedName>
        <fullName evidence="11">LEUCINE-RICH REPEAT-CONTAINING PROTEIN</fullName>
    </submittedName>
</protein>
<evidence type="ECO:0000256" key="5">
    <source>
        <dbReference type="ARBA" id="ARBA00022737"/>
    </source>
</evidence>
<dbReference type="EMBL" id="JAPFFL010000009">
    <property type="protein sequence ID" value="KAJ6704417.1"/>
    <property type="molecule type" value="Genomic_DNA"/>
</dbReference>
<dbReference type="Gene3D" id="3.30.200.20">
    <property type="entry name" value="Phosphorylase Kinase, domain 1"/>
    <property type="match status" value="1"/>
</dbReference>
<evidence type="ECO:0000256" key="1">
    <source>
        <dbReference type="ARBA" id="ARBA00004167"/>
    </source>
</evidence>
<keyword evidence="2" id="KW-0433">Leucine-rich repeat</keyword>
<organism evidence="11 12">
    <name type="scientific">Salix viminalis</name>
    <name type="common">Common osier</name>
    <name type="synonym">Basket willow</name>
    <dbReference type="NCBI Taxonomy" id="40686"/>
    <lineage>
        <taxon>Eukaryota</taxon>
        <taxon>Viridiplantae</taxon>
        <taxon>Streptophyta</taxon>
        <taxon>Embryophyta</taxon>
        <taxon>Tracheophyta</taxon>
        <taxon>Spermatophyta</taxon>
        <taxon>Magnoliopsida</taxon>
        <taxon>eudicotyledons</taxon>
        <taxon>Gunneridae</taxon>
        <taxon>Pentapetalae</taxon>
        <taxon>rosids</taxon>
        <taxon>fabids</taxon>
        <taxon>Malpighiales</taxon>
        <taxon>Salicaceae</taxon>
        <taxon>Saliceae</taxon>
        <taxon>Salix</taxon>
    </lineage>
</organism>
<keyword evidence="12" id="KW-1185">Reference proteome</keyword>
<keyword evidence="8" id="KW-0325">Glycoprotein</keyword>
<evidence type="ECO:0000256" key="6">
    <source>
        <dbReference type="ARBA" id="ARBA00022989"/>
    </source>
</evidence>
<evidence type="ECO:0000313" key="12">
    <source>
        <dbReference type="Proteomes" id="UP001151529"/>
    </source>
</evidence>
<gene>
    <name evidence="11" type="ORF">OIU85_030247</name>
</gene>
<dbReference type="AlphaFoldDB" id="A0A9Q0T811"/>
<dbReference type="FunFam" id="3.80.10.10:FF:000542">
    <property type="entry name" value="Leucine-rich repeat protein kinase family protein"/>
    <property type="match status" value="1"/>
</dbReference>
<dbReference type="Gene3D" id="3.80.10.10">
    <property type="entry name" value="Ribonuclease Inhibitor"/>
    <property type="match status" value="2"/>
</dbReference>
<dbReference type="PANTHER" id="PTHR45974">
    <property type="entry name" value="RECEPTOR-LIKE PROTEIN 55"/>
    <property type="match status" value="1"/>
</dbReference>
<evidence type="ECO:0000313" key="11">
    <source>
        <dbReference type="EMBL" id="KAJ6704417.1"/>
    </source>
</evidence>
<evidence type="ECO:0000256" key="8">
    <source>
        <dbReference type="ARBA" id="ARBA00023180"/>
    </source>
</evidence>
<dbReference type="SUPFAM" id="SSF52058">
    <property type="entry name" value="L domain-like"/>
    <property type="match status" value="1"/>
</dbReference>
<keyword evidence="3 9" id="KW-0812">Transmembrane</keyword>
<evidence type="ECO:0000256" key="9">
    <source>
        <dbReference type="SAM" id="Phobius"/>
    </source>
</evidence>
<sequence length="540" mass="58066">MSPRNLVFLVVALIQVCAIPAVTDEADFTALKALKDTWKNVPPTWVGADPCGSRWDGILCSSTRVTSITLASMGLEGSLSGDIQSLSELQILDLSYNKDLSGPLPPAIGDLKKLTSLILVGCSFSGPIPDSIGSLPLITYLLTGTIPVSTATTPGLDLLVNTKHFHLGLNQLSGTIPPKLFSSKMKLIHVLFDNNKLTGSIPSTLGLVTTLEFLFLSNNDLHGPLPNLTGMNVLTYLDMSNNSFDDTEFPPWLSNLQSLTTLLEGNPICRKTGVTKSYCTVSRPNSSYATPPKNCVPSSCLANQHSSPNCKCAFPYTGLLVFRAPSFSNLGNITYFSALEKSLMDSFKSHQLPVDSVHLSQPRKDPSQYLDLNLQVFPFGQDRFNRTAISRIGFVLSNQTFKPPAQFGPFFFAGDTYLHFTGGVIGSKKSSSRGVIVGAAAGGLALLLLLLGAGVYAYGQKKRADKATEQNSDFGGGGVPQLKGARCFSFEEIKKYTNNFSETNGIGSGGYGKVKSDSLSPSLSENGFLFAFHLSIFMIY</sequence>
<dbReference type="OrthoDB" id="2015206at2759"/>
<keyword evidence="6 9" id="KW-1133">Transmembrane helix</keyword>
<evidence type="ECO:0000256" key="4">
    <source>
        <dbReference type="ARBA" id="ARBA00022729"/>
    </source>
</evidence>
<dbReference type="PANTHER" id="PTHR45974:SF266">
    <property type="entry name" value="LEUCINE-RICH REPEAT RECEPTOR PROTEIN KINASE HPCA1"/>
    <property type="match status" value="1"/>
</dbReference>
<feature type="signal peptide" evidence="10">
    <location>
        <begin position="1"/>
        <end position="18"/>
    </location>
</feature>
<accession>A0A9Q0T811</accession>
<evidence type="ECO:0000256" key="2">
    <source>
        <dbReference type="ARBA" id="ARBA00022614"/>
    </source>
</evidence>
<name>A0A9Q0T811_SALVM</name>
<reference evidence="11" key="2">
    <citation type="journal article" date="2023" name="Int. J. Mol. Sci.">
        <title>De Novo Assembly and Annotation of 11 Diverse Shrub Willow (Salix) Genomes Reveals Novel Gene Organization in Sex-Linked Regions.</title>
        <authorList>
            <person name="Hyden B."/>
            <person name="Feng K."/>
            <person name="Yates T.B."/>
            <person name="Jawdy S."/>
            <person name="Cereghino C."/>
            <person name="Smart L.B."/>
            <person name="Muchero W."/>
        </authorList>
    </citation>
    <scope>NUCLEOTIDE SEQUENCE [LARGE SCALE GENOMIC DNA]</scope>
    <source>
        <tissue evidence="11">Shoot tip</tissue>
    </source>
</reference>
<dbReference type="FunFam" id="3.80.10.10:FF:000129">
    <property type="entry name" value="Leucine-rich repeat receptor-like kinase"/>
    <property type="match status" value="1"/>
</dbReference>
<dbReference type="Pfam" id="PF00560">
    <property type="entry name" value="LRR_1"/>
    <property type="match status" value="3"/>
</dbReference>
<dbReference type="GO" id="GO:0016020">
    <property type="term" value="C:membrane"/>
    <property type="evidence" value="ECO:0007669"/>
    <property type="project" value="UniProtKB-SubCell"/>
</dbReference>
<feature type="chain" id="PRO_5040148861" evidence="10">
    <location>
        <begin position="19"/>
        <end position="540"/>
    </location>
</feature>